<dbReference type="OrthoDB" id="248320at2759"/>
<feature type="compositionally biased region" description="Low complexity" evidence="5">
    <location>
        <begin position="600"/>
        <end position="614"/>
    </location>
</feature>
<feature type="compositionally biased region" description="Polar residues" evidence="5">
    <location>
        <begin position="642"/>
        <end position="659"/>
    </location>
</feature>
<organism evidence="7 8">
    <name type="scientific">Candidozyma haemuli</name>
    <dbReference type="NCBI Taxonomy" id="45357"/>
    <lineage>
        <taxon>Eukaryota</taxon>
        <taxon>Fungi</taxon>
        <taxon>Dikarya</taxon>
        <taxon>Ascomycota</taxon>
        <taxon>Saccharomycotina</taxon>
        <taxon>Pichiomycetes</taxon>
        <taxon>Metschnikowiaceae</taxon>
        <taxon>Candidozyma</taxon>
    </lineage>
</organism>
<feature type="domain" description="Nucleoporin Nup159/Nup146 N-terminal" evidence="6">
    <location>
        <begin position="41"/>
        <end position="355"/>
    </location>
</feature>
<dbReference type="AlphaFoldDB" id="A0A2V1AM80"/>
<feature type="compositionally biased region" description="Basic and acidic residues" evidence="5">
    <location>
        <begin position="902"/>
        <end position="928"/>
    </location>
</feature>
<name>A0A2V1AM80_9ASCO</name>
<keyword evidence="8" id="KW-1185">Reference proteome</keyword>
<keyword evidence="4" id="KW-0175">Coiled coil</keyword>
<feature type="compositionally biased region" description="Acidic residues" evidence="5">
    <location>
        <begin position="819"/>
        <end position="854"/>
    </location>
</feature>
<comment type="subcellular location">
    <subcellularLocation>
        <location evidence="1">Nucleus</location>
    </subcellularLocation>
</comment>
<feature type="region of interest" description="Disordered" evidence="5">
    <location>
        <begin position="461"/>
        <end position="978"/>
    </location>
</feature>
<evidence type="ECO:0000256" key="1">
    <source>
        <dbReference type="ARBA" id="ARBA00004123"/>
    </source>
</evidence>
<reference evidence="7 8" key="1">
    <citation type="submission" date="2017-12" db="EMBL/GenBank/DDBJ databases">
        <title>Genome Sequence of a Multidrug-Resistant Candida haemulonii Isolate from a Patient with Chronic Leg Ulcers in Israel.</title>
        <authorList>
            <person name="Chow N.A."/>
            <person name="Gade L."/>
            <person name="Batra D."/>
            <person name="Rowe L.A."/>
            <person name="Ben-Ami R."/>
            <person name="Loparev V.N."/>
            <person name="Litvintseva A.P."/>
        </authorList>
    </citation>
    <scope>NUCLEOTIDE SEQUENCE [LARGE SCALE GENOMIC DNA]</scope>
    <source>
        <strain evidence="7 8">B11899</strain>
    </source>
</reference>
<feature type="coiled-coil region" evidence="4">
    <location>
        <begin position="1066"/>
        <end position="1093"/>
    </location>
</feature>
<feature type="compositionally biased region" description="Basic and acidic residues" evidence="5">
    <location>
        <begin position="616"/>
        <end position="626"/>
    </location>
</feature>
<comment type="caution">
    <text evidence="7">The sequence shown here is derived from an EMBL/GenBank/DDBJ whole genome shotgun (WGS) entry which is preliminary data.</text>
</comment>
<dbReference type="GeneID" id="37006507"/>
<feature type="compositionally biased region" description="Polar residues" evidence="5">
    <location>
        <begin position="557"/>
        <end position="585"/>
    </location>
</feature>
<feature type="compositionally biased region" description="Polar residues" evidence="5">
    <location>
        <begin position="488"/>
        <end position="525"/>
    </location>
</feature>
<feature type="compositionally biased region" description="Basic and acidic residues" evidence="5">
    <location>
        <begin position="799"/>
        <end position="810"/>
    </location>
</feature>
<feature type="compositionally biased region" description="Low complexity" evidence="5">
    <location>
        <begin position="425"/>
        <end position="440"/>
    </location>
</feature>
<dbReference type="EMBL" id="PKFO01000001">
    <property type="protein sequence ID" value="PVH18885.1"/>
    <property type="molecule type" value="Genomic_DNA"/>
</dbReference>
<evidence type="ECO:0000256" key="4">
    <source>
        <dbReference type="SAM" id="Coils"/>
    </source>
</evidence>
<feature type="compositionally biased region" description="Basic and acidic residues" evidence="5">
    <location>
        <begin position="698"/>
        <end position="709"/>
    </location>
</feature>
<protein>
    <recommendedName>
        <fullName evidence="6">Nucleoporin Nup159/Nup146 N-terminal domain-containing protein</fullName>
    </recommendedName>
</protein>
<dbReference type="RefSeq" id="XP_025339825.1">
    <property type="nucleotide sequence ID" value="XM_025484894.1"/>
</dbReference>
<feature type="compositionally biased region" description="Low complexity" evidence="5">
    <location>
        <begin position="733"/>
        <end position="750"/>
    </location>
</feature>
<gene>
    <name evidence="7" type="ORF">CXQ85_001176</name>
</gene>
<dbReference type="InterPro" id="IPR015943">
    <property type="entry name" value="WD40/YVTN_repeat-like_dom_sf"/>
</dbReference>
<evidence type="ECO:0000259" key="6">
    <source>
        <dbReference type="Pfam" id="PF16755"/>
    </source>
</evidence>
<dbReference type="SUPFAM" id="SSF117289">
    <property type="entry name" value="Nucleoporin domain"/>
    <property type="match status" value="1"/>
</dbReference>
<accession>A0A2V1AM80</accession>
<feature type="compositionally biased region" description="Basic and acidic residues" evidence="5">
    <location>
        <begin position="407"/>
        <end position="416"/>
    </location>
</feature>
<evidence type="ECO:0000313" key="7">
    <source>
        <dbReference type="EMBL" id="PVH18885.1"/>
    </source>
</evidence>
<feature type="region of interest" description="Disordered" evidence="5">
    <location>
        <begin position="386"/>
        <end position="440"/>
    </location>
</feature>
<evidence type="ECO:0000256" key="3">
    <source>
        <dbReference type="ARBA" id="ARBA00023242"/>
    </source>
</evidence>
<evidence type="ECO:0000313" key="8">
    <source>
        <dbReference type="Proteomes" id="UP000244309"/>
    </source>
</evidence>
<dbReference type="STRING" id="45357.A0A2V1AM80"/>
<evidence type="ECO:0000256" key="5">
    <source>
        <dbReference type="SAM" id="MobiDB-lite"/>
    </source>
</evidence>
<dbReference type="InterPro" id="IPR039462">
    <property type="entry name" value="Nup159/Nup146_N"/>
</dbReference>
<dbReference type="GO" id="GO:0005634">
    <property type="term" value="C:nucleus"/>
    <property type="evidence" value="ECO:0007669"/>
    <property type="project" value="UniProtKB-SubCell"/>
</dbReference>
<sequence length="1229" mass="131977">MSEIPEAFTETYGFRLDGQKDGIKVFDEAVDFENPVVSSSPLNLLAVGNIKKVYIASNAAKVVIGRVESLEEDRKYIDLPNTTNVSINADNEHVYFVVDGTLKRASTDDLLSGTQNLTDVLSEVKDFKPSPTVPGLGAALLKSGGLSILNDGQTVHSIDDIDGLAWDIEGTAVGTVSKSSFAVYKADGSKSSSYTDEENTYNALTPLSDGQWLLMSSPTPEDAIYTLLVEEDSNFTTFDVPLAPPFGEVERVSQLYATYLQNWIEGKTLTIVSTALSTEINTLQYDGQKSELIGHANDTDRAELPMDDDSGDDTLPIGLAIDITGTTRIVKEPCEGVEEANGVLPRLFCLNNVGNMVVWDVFESKEIHNEGLSLQRALPELKSIDLGSSSQKDPVSSGPFSAPSVPAEKKEEEKAKPAAPPASPVKPAFGSGDFGSSTTSSSGFGQLGFASGGGGFGESGFGKSGFGQKSENKGTNTSEVKSGFGSYASKSNAFNTDSKASPFGASSSTNDIFGSQETNNDSSKPSIFGESSGAKPFGSSSESKSIFGESSSAKPFGSSTETKSIFGQPTNAKPFGSSSENTSGFGSKPFGAKDELKPAFGSPSSSTGFDSSFGEKSQEASEDKESSSPFGTSSKPSPFGQFGSQNKTSGQSSLSSGFGNLSVDKTPPGSPSQVTKADEDKSPFGEPTEQSSPFGRFTQEDKAEGDKNKSSSFGGLIKPGLASKFEGSSENKPSPFGFQSSSSPFASLQQDKSQEDLSSGVDDESPSKQSPFAQKASPFDALNKNISEKSSKEDEETTDEKTSPLEDTKGLKSSLPADKEEEEEGEEEGEEQGEEQGEEEGEGEEESESGEESADTTGNESASGPSVDASPKPSFTPASDEVKTVSVTPAEPEDGQDQNDTTTKENDLPQTPDFKEGDSQASDLEEKQPASPPASKPIIPEDSSAVKEKSTDVGLKSPQASPPKEEEEEEEEVVPPLEDIELRVFASLGKSKNEGTKVEQEMRSVLQTTDAMTKVLRLNARKVDEKIRALDYDKDTTDYRRLGTAKNITEEGRKKAEEASETLGTATELNSTLQDLLKLVEESDEKRKNCERLLYSVSKYEKSFKPENTKNRPLEIRGEMLKLRLREKLEKVERLYDEASKKSLPLSLEKRSGHTLVDKLEEVIFEINSKIRLYSSHISAIEGQIKDLQGTKLIEDGTRQRSRPQLSFSESKWAYAKKLATHGVVEDEL</sequence>
<feature type="compositionally biased region" description="Low complexity" evidence="5">
    <location>
        <begin position="537"/>
        <end position="552"/>
    </location>
</feature>
<keyword evidence="2" id="KW-0813">Transport</keyword>
<dbReference type="Proteomes" id="UP000244309">
    <property type="component" value="Unassembled WGS sequence"/>
</dbReference>
<evidence type="ECO:0000256" key="2">
    <source>
        <dbReference type="ARBA" id="ARBA00022448"/>
    </source>
</evidence>
<feature type="compositionally biased region" description="Low complexity" evidence="5">
    <location>
        <begin position="627"/>
        <end position="640"/>
    </location>
</feature>
<dbReference type="Gene3D" id="2.130.10.10">
    <property type="entry name" value="YVTN repeat-like/Quinoprotein amine dehydrogenase"/>
    <property type="match status" value="1"/>
</dbReference>
<dbReference type="VEuPathDB" id="FungiDB:CXQ85_001176"/>
<proteinExistence type="predicted"/>
<keyword evidence="3" id="KW-0539">Nucleus</keyword>
<dbReference type="Pfam" id="PF16755">
    <property type="entry name" value="Beta-prop_NUP159_NUP214"/>
    <property type="match status" value="1"/>
</dbReference>
<feature type="compositionally biased region" description="Polar residues" evidence="5">
    <location>
        <begin position="855"/>
        <end position="864"/>
    </location>
</feature>